<proteinExistence type="predicted"/>
<gene>
    <name evidence="1" type="ORF">EBB54_27935</name>
</gene>
<dbReference type="InterPro" id="IPR002187">
    <property type="entry name" value="N-reg_PII"/>
</dbReference>
<evidence type="ECO:0000313" key="1">
    <source>
        <dbReference type="EMBL" id="RRK34742.1"/>
    </source>
</evidence>
<dbReference type="Pfam" id="PF00543">
    <property type="entry name" value="P-II"/>
    <property type="match status" value="1"/>
</dbReference>
<dbReference type="EMBL" id="RHJS01000002">
    <property type="protein sequence ID" value="RRK34742.1"/>
    <property type="molecule type" value="Genomic_DNA"/>
</dbReference>
<name>A0A3R8L496_9FIRM</name>
<evidence type="ECO:0000313" key="2">
    <source>
        <dbReference type="Proteomes" id="UP000274920"/>
    </source>
</evidence>
<sequence length="227" mass="25055">MNELYVMGMITNRGIRNKMIPFFKENHIHVTLSTMGVGTANSAILDYLGMEATEKTIYFAFVTMETWKSFKKELYSKMKIDIAGRGIAFLIPMSSIGGKKALQYITMEQEVVVEEESTLKDTEYELLITIANGGHIETVMDAARSAHAPGGTVIHAKGTGMEHAKRFLGISLAEEKEMIFIVVRSKHKNEIMRAIMEQAGTGSPAGGIIFSLPVTATAGLRMLEEED</sequence>
<dbReference type="SUPFAM" id="SSF54913">
    <property type="entry name" value="GlnB-like"/>
    <property type="match status" value="1"/>
</dbReference>
<dbReference type="GO" id="GO:0006808">
    <property type="term" value="P:regulation of nitrogen utilization"/>
    <property type="evidence" value="ECO:0007669"/>
    <property type="project" value="InterPro"/>
</dbReference>
<dbReference type="PROSITE" id="PS51343">
    <property type="entry name" value="PII_GLNB_DOM"/>
    <property type="match status" value="1"/>
</dbReference>
<keyword evidence="2" id="KW-1185">Reference proteome</keyword>
<dbReference type="InterPro" id="IPR015867">
    <property type="entry name" value="N-reg_PII/ATP_PRibTrfase_C"/>
</dbReference>
<accession>A0A3R8L496</accession>
<dbReference type="SMART" id="SM00938">
    <property type="entry name" value="P-II"/>
    <property type="match status" value="1"/>
</dbReference>
<dbReference type="RefSeq" id="WP_125129840.1">
    <property type="nucleotide sequence ID" value="NZ_RHJS01000002.1"/>
</dbReference>
<protein>
    <submittedName>
        <fullName evidence="1">P-II family nitrogen regulator</fullName>
    </submittedName>
</protein>
<comment type="caution">
    <text evidence="1">The sequence shown here is derived from an EMBL/GenBank/DDBJ whole genome shotgun (WGS) entry which is preliminary data.</text>
</comment>
<reference evidence="1" key="1">
    <citation type="submission" date="2018-10" db="EMBL/GenBank/DDBJ databases">
        <title>Schaedlerella arabinophila gen. nov. sp. nov., isolated from the mouse intestinal tract and comparative analysis with the genome of the closely related altered Schaedler flora strain ASF502.</title>
        <authorList>
            <person name="Miyake S."/>
            <person name="Soh M."/>
            <person name="Seedorf H."/>
        </authorList>
    </citation>
    <scope>NUCLEOTIDE SEQUENCE [LARGE SCALE GENOMIC DNA]</scope>
    <source>
        <strain evidence="1">DSM 106076</strain>
    </source>
</reference>
<dbReference type="Proteomes" id="UP000274920">
    <property type="component" value="Unassembled WGS sequence"/>
</dbReference>
<dbReference type="Gene3D" id="3.30.70.120">
    <property type="match status" value="1"/>
</dbReference>
<organism evidence="1 2">
    <name type="scientific">Schaedlerella arabinosiphila</name>
    <dbReference type="NCBI Taxonomy" id="2044587"/>
    <lineage>
        <taxon>Bacteria</taxon>
        <taxon>Bacillati</taxon>
        <taxon>Bacillota</taxon>
        <taxon>Clostridia</taxon>
        <taxon>Lachnospirales</taxon>
        <taxon>Lachnospiraceae</taxon>
        <taxon>Schaedlerella</taxon>
    </lineage>
</organism>
<dbReference type="AlphaFoldDB" id="A0A3R8L496"/>
<dbReference type="InterPro" id="IPR011322">
    <property type="entry name" value="N-reg_PII-like_a/b"/>
</dbReference>
<dbReference type="GO" id="GO:0030234">
    <property type="term" value="F:enzyme regulator activity"/>
    <property type="evidence" value="ECO:0007669"/>
    <property type="project" value="InterPro"/>
</dbReference>